<dbReference type="InterPro" id="IPR014729">
    <property type="entry name" value="Rossmann-like_a/b/a_fold"/>
</dbReference>
<comment type="pathway">
    <text evidence="1">Purine metabolism; GMP biosynthesis; GMP from XMP (L-Gln route): step 1/1.</text>
</comment>
<dbReference type="UniPathway" id="UPA00189">
    <property type="reaction ID" value="UER00296"/>
</dbReference>
<reference evidence="10" key="1">
    <citation type="submission" date="2018-05" db="EMBL/GenBank/DDBJ databases">
        <authorList>
            <person name="Lanie J.A."/>
            <person name="Ng W.-L."/>
            <person name="Kazmierczak K.M."/>
            <person name="Andrzejewski T.M."/>
            <person name="Davidsen T.M."/>
            <person name="Wayne K.J."/>
            <person name="Tettelin H."/>
            <person name="Glass J.I."/>
            <person name="Rusch D."/>
            <person name="Podicherti R."/>
            <person name="Tsui H.-C.T."/>
            <person name="Winkler M.E."/>
        </authorList>
    </citation>
    <scope>NUCLEOTIDE SEQUENCE</scope>
</reference>
<organism evidence="10">
    <name type="scientific">marine metagenome</name>
    <dbReference type="NCBI Taxonomy" id="408172"/>
    <lineage>
        <taxon>unclassified sequences</taxon>
        <taxon>metagenomes</taxon>
        <taxon>ecological metagenomes</taxon>
    </lineage>
</organism>
<evidence type="ECO:0000256" key="7">
    <source>
        <dbReference type="ARBA" id="ARBA00022840"/>
    </source>
</evidence>
<dbReference type="SUPFAM" id="SSF54810">
    <property type="entry name" value="GMP synthetase C-terminal dimerisation domain"/>
    <property type="match status" value="1"/>
</dbReference>
<dbReference type="Gene3D" id="3.40.50.880">
    <property type="match status" value="1"/>
</dbReference>
<dbReference type="SUPFAM" id="SSF52317">
    <property type="entry name" value="Class I glutamine amidotransferase-like"/>
    <property type="match status" value="1"/>
</dbReference>
<keyword evidence="8" id="KW-0315">Glutamine amidotransferase</keyword>
<evidence type="ECO:0000256" key="3">
    <source>
        <dbReference type="ARBA" id="ARBA00022598"/>
    </source>
</evidence>
<evidence type="ECO:0000256" key="6">
    <source>
        <dbReference type="ARBA" id="ARBA00022755"/>
    </source>
</evidence>
<dbReference type="Gene3D" id="3.40.50.620">
    <property type="entry name" value="HUPs"/>
    <property type="match status" value="1"/>
</dbReference>
<keyword evidence="6" id="KW-0658">Purine biosynthesis</keyword>
<keyword evidence="7" id="KW-0067">ATP-binding</keyword>
<keyword evidence="5" id="KW-0332">GMP biosynthesis</keyword>
<dbReference type="InterPro" id="IPR029062">
    <property type="entry name" value="Class_I_gatase-like"/>
</dbReference>
<keyword evidence="4" id="KW-0547">Nucleotide-binding</keyword>
<sequence>MEMGIPVLGICYGFGLLMTYDGGVVKANGQREYGFAELSVENGSKLFSGVTDKTQVWMSHGDAVDELPGNWSVLARSGNGVLAAAERDGGLVLGTQFHPEVIHTTEGKQILSNFLFSVAGCKKDWTPASFVTSTVEELRDTLGDKRVLCAVSGGVDSAVMAKLIYEAIGDQLRCIFVDHGLLRKNEPDYIQGRLKESLGFPIEYHNFSDDFLSRLNGVTDPEEKRSIIGEQFIRSFESAVLAGGDFKFLAQGTLYPDVIESGGVRGTADVIKSHHNVGGLPEDMEFELIEPLRELFKDEVREVGKELGLPQDVLRRHPFPGPGLGVRIIGEITEERVEILQEADHIFIEALKVHGIYDEIWQAFAVLVPVKTVGVMGDERTYANLIALRAVTSVDGMTADWYRMPENVLSEVSNKIVNSVAGVNRVVYDVSSKPPSTIEWE</sequence>
<dbReference type="InterPro" id="IPR017926">
    <property type="entry name" value="GATASE"/>
</dbReference>
<evidence type="ECO:0000256" key="5">
    <source>
        <dbReference type="ARBA" id="ARBA00022749"/>
    </source>
</evidence>
<keyword evidence="3" id="KW-0436">Ligase</keyword>
<dbReference type="EC" id="6.3.5.2" evidence="2"/>
<dbReference type="PANTHER" id="PTHR11922">
    <property type="entry name" value="GMP SYNTHASE-RELATED"/>
    <property type="match status" value="1"/>
</dbReference>
<feature type="domain" description="GMPS ATP-PPase" evidence="9">
    <location>
        <begin position="125"/>
        <end position="316"/>
    </location>
</feature>
<dbReference type="InterPro" id="IPR025777">
    <property type="entry name" value="GMPS_ATP_PPase_dom"/>
</dbReference>
<dbReference type="Pfam" id="PF00117">
    <property type="entry name" value="GATase"/>
    <property type="match status" value="1"/>
</dbReference>
<dbReference type="Gene3D" id="3.30.300.10">
    <property type="match status" value="1"/>
</dbReference>
<proteinExistence type="predicted"/>
<dbReference type="SUPFAM" id="SSF52402">
    <property type="entry name" value="Adenine nucleotide alpha hydrolases-like"/>
    <property type="match status" value="1"/>
</dbReference>
<dbReference type="GO" id="GO:0005829">
    <property type="term" value="C:cytosol"/>
    <property type="evidence" value="ECO:0007669"/>
    <property type="project" value="TreeGrafter"/>
</dbReference>
<evidence type="ECO:0000256" key="2">
    <source>
        <dbReference type="ARBA" id="ARBA00012746"/>
    </source>
</evidence>
<evidence type="ECO:0000256" key="1">
    <source>
        <dbReference type="ARBA" id="ARBA00005153"/>
    </source>
</evidence>
<evidence type="ECO:0000256" key="4">
    <source>
        <dbReference type="ARBA" id="ARBA00022741"/>
    </source>
</evidence>
<dbReference type="AlphaFoldDB" id="A0A381TUH9"/>
<name>A0A381TUH9_9ZZZZ</name>
<dbReference type="GO" id="GO:0003921">
    <property type="term" value="F:GMP synthase activity"/>
    <property type="evidence" value="ECO:0007669"/>
    <property type="project" value="InterPro"/>
</dbReference>
<accession>A0A381TUH9</accession>
<dbReference type="CDD" id="cd01997">
    <property type="entry name" value="GMP_synthase_C"/>
    <property type="match status" value="1"/>
</dbReference>
<dbReference type="EMBL" id="UINC01005160">
    <property type="protein sequence ID" value="SVA19489.1"/>
    <property type="molecule type" value="Genomic_DNA"/>
</dbReference>
<dbReference type="FunFam" id="3.30.300.10:FF:000002">
    <property type="entry name" value="GMP synthase [glutamine-hydrolyzing]"/>
    <property type="match status" value="1"/>
</dbReference>
<dbReference type="GO" id="GO:0005524">
    <property type="term" value="F:ATP binding"/>
    <property type="evidence" value="ECO:0007669"/>
    <property type="project" value="UniProtKB-KW"/>
</dbReference>
<dbReference type="NCBIfam" id="TIGR00884">
    <property type="entry name" value="guaA_Cterm"/>
    <property type="match status" value="1"/>
</dbReference>
<gene>
    <name evidence="10" type="ORF">METZ01_LOCUS72343</name>
</gene>
<dbReference type="FunFam" id="3.40.50.620:FF:000001">
    <property type="entry name" value="GMP synthase [glutamine-hydrolyzing]"/>
    <property type="match status" value="1"/>
</dbReference>
<evidence type="ECO:0000313" key="10">
    <source>
        <dbReference type="EMBL" id="SVA19489.1"/>
    </source>
</evidence>
<protein>
    <recommendedName>
        <fullName evidence="2">GMP synthase (glutamine-hydrolyzing)</fullName>
        <ecNumber evidence="2">6.3.5.2</ecNumber>
    </recommendedName>
</protein>
<dbReference type="PROSITE" id="PS51553">
    <property type="entry name" value="GMPS_ATP_PPASE"/>
    <property type="match status" value="1"/>
</dbReference>
<dbReference type="PANTHER" id="PTHR11922:SF2">
    <property type="entry name" value="GMP SYNTHASE [GLUTAMINE-HYDROLYZING]"/>
    <property type="match status" value="1"/>
</dbReference>
<dbReference type="Pfam" id="PF00958">
    <property type="entry name" value="GMP_synt_C"/>
    <property type="match status" value="1"/>
</dbReference>
<dbReference type="NCBIfam" id="NF000848">
    <property type="entry name" value="PRK00074.1"/>
    <property type="match status" value="1"/>
</dbReference>
<dbReference type="InterPro" id="IPR001674">
    <property type="entry name" value="GMP_synth_C"/>
</dbReference>
<evidence type="ECO:0000259" key="9">
    <source>
        <dbReference type="PROSITE" id="PS51553"/>
    </source>
</evidence>
<evidence type="ECO:0000256" key="8">
    <source>
        <dbReference type="ARBA" id="ARBA00022962"/>
    </source>
</evidence>
<dbReference type="PROSITE" id="PS51273">
    <property type="entry name" value="GATASE_TYPE_1"/>
    <property type="match status" value="1"/>
</dbReference>